<evidence type="ECO:0000259" key="2">
    <source>
        <dbReference type="Pfam" id="PF01755"/>
    </source>
</evidence>
<organism evidence="3">
    <name type="scientific">Marseillevirus LCMAC103</name>
    <dbReference type="NCBI Taxonomy" id="2506604"/>
    <lineage>
        <taxon>Viruses</taxon>
        <taxon>Varidnaviria</taxon>
        <taxon>Bamfordvirae</taxon>
        <taxon>Nucleocytoviricota</taxon>
        <taxon>Megaviricetes</taxon>
        <taxon>Pimascovirales</taxon>
        <taxon>Pimascovirales incertae sedis</taxon>
        <taxon>Marseilleviridae</taxon>
    </lineage>
</organism>
<feature type="transmembrane region" description="Helical" evidence="1">
    <location>
        <begin position="204"/>
        <end position="222"/>
    </location>
</feature>
<dbReference type="EMBL" id="MK500337">
    <property type="protein sequence ID" value="QBK86822.1"/>
    <property type="molecule type" value="Genomic_DNA"/>
</dbReference>
<keyword evidence="1" id="KW-1133">Transmembrane helix</keyword>
<protein>
    <submittedName>
        <fullName evidence="3">Glycosyltransferase family 25 LPS biosynthesis protein</fullName>
    </submittedName>
</protein>
<evidence type="ECO:0000313" key="3">
    <source>
        <dbReference type="EMBL" id="QBK86822.1"/>
    </source>
</evidence>
<keyword evidence="1" id="KW-0812">Transmembrane</keyword>
<feature type="domain" description="Glycosyl transferase family 25" evidence="2">
    <location>
        <begin position="34"/>
        <end position="76"/>
    </location>
</feature>
<accession>A0A481YUG7</accession>
<keyword evidence="3" id="KW-0808">Transferase</keyword>
<proteinExistence type="predicted"/>
<name>A0A481YUG7_9VIRU</name>
<dbReference type="GO" id="GO:0016740">
    <property type="term" value="F:transferase activity"/>
    <property type="evidence" value="ECO:0007669"/>
    <property type="project" value="UniProtKB-KW"/>
</dbReference>
<dbReference type="Pfam" id="PF01755">
    <property type="entry name" value="Glyco_transf_25"/>
    <property type="match status" value="1"/>
</dbReference>
<keyword evidence="1" id="KW-0472">Membrane</keyword>
<reference evidence="3" key="1">
    <citation type="journal article" date="2019" name="MBio">
        <title>Virus Genomes from Deep Sea Sediments Expand the Ocean Megavirome and Support Independent Origins of Viral Gigantism.</title>
        <authorList>
            <person name="Backstrom D."/>
            <person name="Yutin N."/>
            <person name="Jorgensen S.L."/>
            <person name="Dharamshi J."/>
            <person name="Homa F."/>
            <person name="Zaremba-Niedwiedzka K."/>
            <person name="Spang A."/>
            <person name="Wolf Y.I."/>
            <person name="Koonin E.V."/>
            <person name="Ettema T.J."/>
        </authorList>
    </citation>
    <scope>NUCLEOTIDE SEQUENCE</scope>
</reference>
<sequence>MREYCITLGGRRWAAFHRTFPHVARFDGYKHKDGCTISHLRLFRMALEKGYPAVKVYEDDARMSREFTAADQRAIDAFLADPESRTLLLGFCPLVHDWTPVEGRLASGHALDAHAYIITAKGMADMLACFPEEKRLHRLFHMGSNDTYYLAHKVNGLVPPLFHQTGNEKYSRHPPMARDAWRYHFVRLANLAWFNLYGYQPRRLAIVVVVSVLVFVCVKGLAASL</sequence>
<dbReference type="InterPro" id="IPR002654">
    <property type="entry name" value="Glyco_trans_25"/>
</dbReference>
<gene>
    <name evidence="3" type="ORF">LCMAC103_01570</name>
</gene>
<evidence type="ECO:0000256" key="1">
    <source>
        <dbReference type="SAM" id="Phobius"/>
    </source>
</evidence>